<accession>A0AAE0D0A5</accession>
<dbReference type="Proteomes" id="UP001281614">
    <property type="component" value="Unassembled WGS sequence"/>
</dbReference>
<gene>
    <name evidence="1" type="ORF">CKAH01_01726</name>
</gene>
<proteinExistence type="predicted"/>
<protein>
    <submittedName>
        <fullName evidence="1">Uncharacterized protein</fullName>
    </submittedName>
</protein>
<reference evidence="1" key="1">
    <citation type="submission" date="2023-02" db="EMBL/GenBank/DDBJ databases">
        <title>Colletotrichum kahawae CIFC_Que2 genome sequencing and assembly.</title>
        <authorList>
            <person name="Baroncelli R."/>
        </authorList>
    </citation>
    <scope>NUCLEOTIDE SEQUENCE</scope>
    <source>
        <strain evidence="1">CIFC_Que2</strain>
    </source>
</reference>
<dbReference type="AlphaFoldDB" id="A0AAE0D0A5"/>
<name>A0AAE0D0A5_COLKA</name>
<sequence>MFQLALTWVGDGRDLQLIVGACGHTDMFRRRGKFRHPPKLTDGFGWKKLLLQRSYLKRSKAEHRHCTHFSPKVFDGRQERLPRATIVTSSFLPDDRTGDMSRTQYLHDVWIPTVEGAGDLCLCFSGQVGAQQELSKKLSNKKAVSNHQAVLASPAQGNGSLYTRMPPMELLIDHQLSSTPPPLRAARQPRTSMPFGQNTSICCIDGLPSPPNSGPPYGQPIALCPRHPVPLAPQQTEIHIFLGPLSELPNSLDISRMTLLPPGIRAGLGQPAEMTVSRRLRLADIDDPVQYFEGAKSKMETARTVAQGSLGVPHVHVDGTSLRLSPQCQCGHRYQIHVDGFHHTRHRISQAPLKHYIDRICGLRMWLPSAGETLADLRRSLPQTMRSPLLRERACISSRRATLRKPVSQQTLHRLVELNHSMEFREVFEEPIAC</sequence>
<evidence type="ECO:0000313" key="2">
    <source>
        <dbReference type="Proteomes" id="UP001281614"/>
    </source>
</evidence>
<dbReference type="EMBL" id="VYYT01000444">
    <property type="protein sequence ID" value="KAK2735345.1"/>
    <property type="molecule type" value="Genomic_DNA"/>
</dbReference>
<organism evidence="1 2">
    <name type="scientific">Colletotrichum kahawae</name>
    <name type="common">Coffee berry disease fungus</name>
    <dbReference type="NCBI Taxonomy" id="34407"/>
    <lineage>
        <taxon>Eukaryota</taxon>
        <taxon>Fungi</taxon>
        <taxon>Dikarya</taxon>
        <taxon>Ascomycota</taxon>
        <taxon>Pezizomycotina</taxon>
        <taxon>Sordariomycetes</taxon>
        <taxon>Hypocreomycetidae</taxon>
        <taxon>Glomerellales</taxon>
        <taxon>Glomerellaceae</taxon>
        <taxon>Colletotrichum</taxon>
        <taxon>Colletotrichum gloeosporioides species complex</taxon>
    </lineage>
</organism>
<keyword evidence="2" id="KW-1185">Reference proteome</keyword>
<evidence type="ECO:0000313" key="1">
    <source>
        <dbReference type="EMBL" id="KAK2735345.1"/>
    </source>
</evidence>
<comment type="caution">
    <text evidence="1">The sequence shown here is derived from an EMBL/GenBank/DDBJ whole genome shotgun (WGS) entry which is preliminary data.</text>
</comment>